<reference evidence="1 2" key="1">
    <citation type="submission" date="2018-12" db="EMBL/GenBank/DDBJ databases">
        <authorList>
            <consortium name="Pathogen Informatics"/>
        </authorList>
    </citation>
    <scope>NUCLEOTIDE SEQUENCE [LARGE SCALE GENOMIC DNA]</scope>
    <source>
        <strain evidence="1 2">NCTC10047</strain>
    </source>
</reference>
<dbReference type="Proteomes" id="UP000275676">
    <property type="component" value="Chromosome"/>
</dbReference>
<evidence type="ECO:0000313" key="1">
    <source>
        <dbReference type="EMBL" id="VEA74956.1"/>
    </source>
</evidence>
<dbReference type="AlphaFoldDB" id="A0A447QXY7"/>
<accession>A0A447QXY7</accession>
<name>A0A447QXY7_SALER</name>
<organism evidence="1 2">
    <name type="scientific">Salmonella enterica subsp. arizonae</name>
    <dbReference type="NCBI Taxonomy" id="59203"/>
    <lineage>
        <taxon>Bacteria</taxon>
        <taxon>Pseudomonadati</taxon>
        <taxon>Pseudomonadota</taxon>
        <taxon>Gammaproteobacteria</taxon>
        <taxon>Enterobacterales</taxon>
        <taxon>Enterobacteriaceae</taxon>
        <taxon>Salmonella</taxon>
    </lineage>
</organism>
<dbReference type="EMBL" id="LR134156">
    <property type="protein sequence ID" value="VEA74956.1"/>
    <property type="molecule type" value="Genomic_DNA"/>
</dbReference>
<gene>
    <name evidence="1" type="ORF">NCTC10047_00762</name>
</gene>
<evidence type="ECO:0000313" key="2">
    <source>
        <dbReference type="Proteomes" id="UP000275676"/>
    </source>
</evidence>
<sequence length="169" mass="19862">MNNKKRVTFSIASLLTGVLVYASYSYYTTKILDKEECRSSLIVFYNQSRSDIQLNFIYSLEDKKGIVAVSGNYYENDKLKGKIRRDIEYSWRENHDIYQLISTKVNKYRILETLPSDTMAKICQISTFFLIKVSTILFKIKELVVLFFLPGGGHFFTVQNKCWYTHFPR</sequence>
<proteinExistence type="predicted"/>
<protein>
    <submittedName>
        <fullName evidence="1">YqeJ protein</fullName>
    </submittedName>
</protein>